<evidence type="ECO:0000313" key="1">
    <source>
        <dbReference type="EMBL" id="KAE9405778.1"/>
    </source>
</evidence>
<dbReference type="EMBL" id="ML769406">
    <property type="protein sequence ID" value="KAE9405778.1"/>
    <property type="molecule type" value="Genomic_DNA"/>
</dbReference>
<reference evidence="1" key="1">
    <citation type="journal article" date="2019" name="Environ. Microbiol.">
        <title>Fungal ecological strategies reflected in gene transcription - a case study of two litter decomposers.</title>
        <authorList>
            <person name="Barbi F."/>
            <person name="Kohler A."/>
            <person name="Barry K."/>
            <person name="Baskaran P."/>
            <person name="Daum C."/>
            <person name="Fauchery L."/>
            <person name="Ihrmark K."/>
            <person name="Kuo A."/>
            <person name="LaButti K."/>
            <person name="Lipzen A."/>
            <person name="Morin E."/>
            <person name="Grigoriev I.V."/>
            <person name="Henrissat B."/>
            <person name="Lindahl B."/>
            <person name="Martin F."/>
        </authorList>
    </citation>
    <scope>NUCLEOTIDE SEQUENCE</scope>
    <source>
        <strain evidence="1">JB14</strain>
    </source>
</reference>
<keyword evidence="2" id="KW-1185">Reference proteome</keyword>
<protein>
    <submittedName>
        <fullName evidence="1">Uncharacterized protein</fullName>
    </submittedName>
</protein>
<evidence type="ECO:0000313" key="2">
    <source>
        <dbReference type="Proteomes" id="UP000799118"/>
    </source>
</evidence>
<sequence>MNTRLPTTPNANFIGAYTDAVAFTSASHTGRSAATTPWMKRRPIRRLESWDDTSCEYTVLSCCDVRLEQDAVDLLCLFRYNNHAACYDSNRIDMRTYMGTLVFPTVCAPPSPYKPHG</sequence>
<gene>
    <name evidence="1" type="ORF">BT96DRAFT_1015285</name>
</gene>
<accession>A0A6A4I8X6</accession>
<dbReference type="Proteomes" id="UP000799118">
    <property type="component" value="Unassembled WGS sequence"/>
</dbReference>
<organism evidence="1 2">
    <name type="scientific">Gymnopus androsaceus JB14</name>
    <dbReference type="NCBI Taxonomy" id="1447944"/>
    <lineage>
        <taxon>Eukaryota</taxon>
        <taxon>Fungi</taxon>
        <taxon>Dikarya</taxon>
        <taxon>Basidiomycota</taxon>
        <taxon>Agaricomycotina</taxon>
        <taxon>Agaricomycetes</taxon>
        <taxon>Agaricomycetidae</taxon>
        <taxon>Agaricales</taxon>
        <taxon>Marasmiineae</taxon>
        <taxon>Omphalotaceae</taxon>
        <taxon>Gymnopus</taxon>
    </lineage>
</organism>
<name>A0A6A4I8X6_9AGAR</name>
<proteinExistence type="predicted"/>
<dbReference type="AlphaFoldDB" id="A0A6A4I8X6"/>